<name>A0ABU7GAW3_9SPHN</name>
<keyword evidence="3" id="KW-1185">Reference proteome</keyword>
<reference evidence="2 3" key="1">
    <citation type="submission" date="2024-01" db="EMBL/GenBank/DDBJ databases">
        <title>The genome sequence of Erythrobacteraceae sp. strain 1XM1-14.</title>
        <authorList>
            <person name="Liu Y."/>
        </authorList>
    </citation>
    <scope>NUCLEOTIDE SEQUENCE [LARGE SCALE GENOMIC DNA]</scope>
    <source>
        <strain evidence="2 3">1XM1-14</strain>
    </source>
</reference>
<proteinExistence type="predicted"/>
<organism evidence="2 3">
    <name type="scientific">Altererythrobacter litoralis</name>
    <dbReference type="NCBI Taxonomy" id="3113904"/>
    <lineage>
        <taxon>Bacteria</taxon>
        <taxon>Pseudomonadati</taxon>
        <taxon>Pseudomonadota</taxon>
        <taxon>Alphaproteobacteria</taxon>
        <taxon>Sphingomonadales</taxon>
        <taxon>Erythrobacteraceae</taxon>
        <taxon>Altererythrobacter</taxon>
    </lineage>
</organism>
<dbReference type="RefSeq" id="WP_354143328.1">
    <property type="nucleotide sequence ID" value="NZ_JAZDQV010000001.1"/>
</dbReference>
<dbReference type="Proteomes" id="UP001343492">
    <property type="component" value="Unassembled WGS sequence"/>
</dbReference>
<gene>
    <name evidence="2" type="ORF">VRS74_00785</name>
</gene>
<protein>
    <submittedName>
        <fullName evidence="2">Uncharacterized protein</fullName>
    </submittedName>
</protein>
<comment type="caution">
    <text evidence="2">The sequence shown here is derived from an EMBL/GenBank/DDBJ whole genome shotgun (WGS) entry which is preliminary data.</text>
</comment>
<feature type="signal peptide" evidence="1">
    <location>
        <begin position="1"/>
        <end position="25"/>
    </location>
</feature>
<evidence type="ECO:0000256" key="1">
    <source>
        <dbReference type="SAM" id="SignalP"/>
    </source>
</evidence>
<evidence type="ECO:0000313" key="2">
    <source>
        <dbReference type="EMBL" id="MEE1876217.1"/>
    </source>
</evidence>
<evidence type="ECO:0000313" key="3">
    <source>
        <dbReference type="Proteomes" id="UP001343492"/>
    </source>
</evidence>
<dbReference type="EMBL" id="JAZDQV010000001">
    <property type="protein sequence ID" value="MEE1876217.1"/>
    <property type="molecule type" value="Genomic_DNA"/>
</dbReference>
<keyword evidence="1" id="KW-0732">Signal</keyword>
<feature type="chain" id="PRO_5045726644" evidence="1">
    <location>
        <begin position="26"/>
        <end position="186"/>
    </location>
</feature>
<sequence>MKSKLVSAIKMILAVAFAGATPAAAQEEPKGSVEPNEIYVDLRNLALEVDAAQIGLEQSGSKEPLGIVMDMPRGRATATMVAFASGDASLYFSTGGGIIGAGAASPEVAAAARQFVATAESHVEAMELVSDYPLPAEGEMTFYVTTPAGVFGTARPEQALVEGNDPFSPLFYAGQVLLTMIRLAQQ</sequence>
<accession>A0ABU7GAW3</accession>